<keyword evidence="1" id="KW-0805">Transcription regulation</keyword>
<reference evidence="6 7" key="1">
    <citation type="submission" date="2016-10" db="EMBL/GenBank/DDBJ databases">
        <authorList>
            <person name="de Groot N.N."/>
        </authorList>
    </citation>
    <scope>NUCLEOTIDE SEQUENCE [LARGE SCALE GENOMIC DNA]</scope>
    <source>
        <strain evidence="6 7">CGMCC 1.9157</strain>
    </source>
</reference>
<dbReference type="InterPro" id="IPR018490">
    <property type="entry name" value="cNMP-bd_dom_sf"/>
</dbReference>
<feature type="domain" description="Cyclic nucleotide-binding" evidence="4">
    <location>
        <begin position="14"/>
        <end position="133"/>
    </location>
</feature>
<evidence type="ECO:0000259" key="4">
    <source>
        <dbReference type="PROSITE" id="PS50042"/>
    </source>
</evidence>
<dbReference type="SMART" id="SM00100">
    <property type="entry name" value="cNMP"/>
    <property type="match status" value="1"/>
</dbReference>
<proteinExistence type="predicted"/>
<dbReference type="SUPFAM" id="SSF46785">
    <property type="entry name" value="Winged helix' DNA-binding domain"/>
    <property type="match status" value="1"/>
</dbReference>
<dbReference type="InterPro" id="IPR050397">
    <property type="entry name" value="Env_Response_Regulators"/>
</dbReference>
<dbReference type="InterPro" id="IPR000595">
    <property type="entry name" value="cNMP-bd_dom"/>
</dbReference>
<dbReference type="SUPFAM" id="SSF51206">
    <property type="entry name" value="cAMP-binding domain-like"/>
    <property type="match status" value="1"/>
</dbReference>
<keyword evidence="3" id="KW-0804">Transcription</keyword>
<dbReference type="NCBIfam" id="NF006901">
    <property type="entry name" value="PRK09392.1"/>
    <property type="match status" value="1"/>
</dbReference>
<gene>
    <name evidence="6" type="ORF">SAMN04488056_12023</name>
</gene>
<evidence type="ECO:0000256" key="3">
    <source>
        <dbReference type="ARBA" id="ARBA00023163"/>
    </source>
</evidence>
<dbReference type="InterPro" id="IPR036388">
    <property type="entry name" value="WH-like_DNA-bd_sf"/>
</dbReference>
<dbReference type="InterPro" id="IPR014710">
    <property type="entry name" value="RmlC-like_jellyroll"/>
</dbReference>
<dbReference type="GO" id="GO:0003677">
    <property type="term" value="F:DNA binding"/>
    <property type="evidence" value="ECO:0007669"/>
    <property type="project" value="UniProtKB-KW"/>
</dbReference>
<dbReference type="GO" id="GO:0003700">
    <property type="term" value="F:DNA-binding transcription factor activity"/>
    <property type="evidence" value="ECO:0007669"/>
    <property type="project" value="TreeGrafter"/>
</dbReference>
<dbReference type="PROSITE" id="PS50042">
    <property type="entry name" value="CNMP_BINDING_3"/>
    <property type="match status" value="1"/>
</dbReference>
<dbReference type="InterPro" id="IPR012318">
    <property type="entry name" value="HTH_CRP"/>
</dbReference>
<dbReference type="InterPro" id="IPR036390">
    <property type="entry name" value="WH_DNA-bd_sf"/>
</dbReference>
<dbReference type="STRING" id="655353.SAMN04488056_12023"/>
<keyword evidence="2" id="KW-0238">DNA-binding</keyword>
<evidence type="ECO:0000259" key="5">
    <source>
        <dbReference type="PROSITE" id="PS51063"/>
    </source>
</evidence>
<accession>A0A1I5M9N3</accession>
<dbReference type="PROSITE" id="PS00888">
    <property type="entry name" value="CNMP_BINDING_1"/>
    <property type="match status" value="1"/>
</dbReference>
<protein>
    <submittedName>
        <fullName evidence="6">CRP/FNR family transcriptional regulator, transcriptional activator FtrB</fullName>
    </submittedName>
</protein>
<dbReference type="InterPro" id="IPR018488">
    <property type="entry name" value="cNMP-bd_CS"/>
</dbReference>
<dbReference type="PANTHER" id="PTHR24567:SF26">
    <property type="entry name" value="REGULATORY PROTEIN YEIL"/>
    <property type="match status" value="1"/>
</dbReference>
<dbReference type="Gene3D" id="1.10.10.10">
    <property type="entry name" value="Winged helix-like DNA-binding domain superfamily/Winged helix DNA-binding domain"/>
    <property type="match status" value="1"/>
</dbReference>
<evidence type="ECO:0000256" key="2">
    <source>
        <dbReference type="ARBA" id="ARBA00023125"/>
    </source>
</evidence>
<dbReference type="AlphaFoldDB" id="A0A1I5M9N3"/>
<dbReference type="PROSITE" id="PS51063">
    <property type="entry name" value="HTH_CRP_2"/>
    <property type="match status" value="1"/>
</dbReference>
<organism evidence="6 7">
    <name type="scientific">Cohaesibacter marisflavi</name>
    <dbReference type="NCBI Taxonomy" id="655353"/>
    <lineage>
        <taxon>Bacteria</taxon>
        <taxon>Pseudomonadati</taxon>
        <taxon>Pseudomonadota</taxon>
        <taxon>Alphaproteobacteria</taxon>
        <taxon>Hyphomicrobiales</taxon>
        <taxon>Cohaesibacteraceae</taxon>
    </lineage>
</organism>
<dbReference type="OrthoDB" id="190787at2"/>
<evidence type="ECO:0000256" key="1">
    <source>
        <dbReference type="ARBA" id="ARBA00023015"/>
    </source>
</evidence>
<dbReference type="Pfam" id="PF00027">
    <property type="entry name" value="cNMP_binding"/>
    <property type="match status" value="1"/>
</dbReference>
<sequence>MRSTDLPQVRELQLFETTSGPNFEELMQAAYLQTFPAQLTLIHEGDPADFLYVVVEGKVELFASSNGREATMAVVQPFGTFILAAVLKDAVYLMSARTTERSKLLLVPSEDIRKAFEKDDAFARAIVGELASCYRGVVKDQKDIKLRTSVERLANRLIRYDKDQGKTGSLELPYDKRTLASLLGMTPENLSRAFNTLKPYGVEVEGSKVHLNDMKSLLILAKPNHLIDDRKT</sequence>
<dbReference type="EMBL" id="FOVR01000020">
    <property type="protein sequence ID" value="SFP06302.1"/>
    <property type="molecule type" value="Genomic_DNA"/>
</dbReference>
<dbReference type="Gene3D" id="2.60.120.10">
    <property type="entry name" value="Jelly Rolls"/>
    <property type="match status" value="1"/>
</dbReference>
<dbReference type="Pfam" id="PF13545">
    <property type="entry name" value="HTH_Crp_2"/>
    <property type="match status" value="1"/>
</dbReference>
<dbReference type="Proteomes" id="UP000199236">
    <property type="component" value="Unassembled WGS sequence"/>
</dbReference>
<feature type="domain" description="HTH crp-type" evidence="5">
    <location>
        <begin position="147"/>
        <end position="215"/>
    </location>
</feature>
<keyword evidence="7" id="KW-1185">Reference proteome</keyword>
<name>A0A1I5M9N3_9HYPH</name>
<evidence type="ECO:0000313" key="7">
    <source>
        <dbReference type="Proteomes" id="UP000199236"/>
    </source>
</evidence>
<dbReference type="GO" id="GO:0005829">
    <property type="term" value="C:cytosol"/>
    <property type="evidence" value="ECO:0007669"/>
    <property type="project" value="TreeGrafter"/>
</dbReference>
<dbReference type="PANTHER" id="PTHR24567">
    <property type="entry name" value="CRP FAMILY TRANSCRIPTIONAL REGULATORY PROTEIN"/>
    <property type="match status" value="1"/>
</dbReference>
<dbReference type="CDD" id="cd00038">
    <property type="entry name" value="CAP_ED"/>
    <property type="match status" value="1"/>
</dbReference>
<dbReference type="RefSeq" id="WP_090075506.1">
    <property type="nucleotide sequence ID" value="NZ_FOVR01000020.1"/>
</dbReference>
<evidence type="ECO:0000313" key="6">
    <source>
        <dbReference type="EMBL" id="SFP06302.1"/>
    </source>
</evidence>